<evidence type="ECO:0000313" key="2">
    <source>
        <dbReference type="Proteomes" id="UP000271162"/>
    </source>
</evidence>
<dbReference type="EMBL" id="UYSL01021610">
    <property type="protein sequence ID" value="VDL78719.1"/>
    <property type="molecule type" value="Genomic_DNA"/>
</dbReference>
<reference evidence="1 2" key="2">
    <citation type="submission" date="2018-11" db="EMBL/GenBank/DDBJ databases">
        <authorList>
            <consortium name="Pathogen Informatics"/>
        </authorList>
    </citation>
    <scope>NUCLEOTIDE SEQUENCE [LARGE SCALE GENOMIC DNA]</scope>
</reference>
<sequence>MSMSLMRLHTQLFVYAISPQDMLIACFPVLRGALVLTSSTAPLRVRLALPPFISWPNPNDGQTDDDDSAETTCHGGVGGGIVFHPHPRIVYMMIHSPTVTCSEGSPS</sequence>
<dbReference type="WBParaSite" id="NBR_0001512401-mRNA-1">
    <property type="protein sequence ID" value="NBR_0001512401-mRNA-1"/>
    <property type="gene ID" value="NBR_0001512401"/>
</dbReference>
<proteinExistence type="predicted"/>
<protein>
    <submittedName>
        <fullName evidence="3">Secreted protein</fullName>
    </submittedName>
</protein>
<organism evidence="3">
    <name type="scientific">Nippostrongylus brasiliensis</name>
    <name type="common">Rat hookworm</name>
    <dbReference type="NCBI Taxonomy" id="27835"/>
    <lineage>
        <taxon>Eukaryota</taxon>
        <taxon>Metazoa</taxon>
        <taxon>Ecdysozoa</taxon>
        <taxon>Nematoda</taxon>
        <taxon>Chromadorea</taxon>
        <taxon>Rhabditida</taxon>
        <taxon>Rhabditina</taxon>
        <taxon>Rhabditomorpha</taxon>
        <taxon>Strongyloidea</taxon>
        <taxon>Heligmosomidae</taxon>
        <taxon>Nippostrongylus</taxon>
    </lineage>
</organism>
<evidence type="ECO:0000313" key="1">
    <source>
        <dbReference type="EMBL" id="VDL78719.1"/>
    </source>
</evidence>
<evidence type="ECO:0000313" key="3">
    <source>
        <dbReference type="WBParaSite" id="NBR_0001512401-mRNA-1"/>
    </source>
</evidence>
<name>A0A0N4YEJ7_NIPBR</name>
<dbReference type="Proteomes" id="UP000271162">
    <property type="component" value="Unassembled WGS sequence"/>
</dbReference>
<accession>A0A0N4YEJ7</accession>
<dbReference type="AlphaFoldDB" id="A0A0N4YEJ7"/>
<reference evidence="3" key="1">
    <citation type="submission" date="2017-02" db="UniProtKB">
        <authorList>
            <consortium name="WormBaseParasite"/>
        </authorList>
    </citation>
    <scope>IDENTIFICATION</scope>
</reference>
<keyword evidence="2" id="KW-1185">Reference proteome</keyword>
<gene>
    <name evidence="1" type="ORF">NBR_LOCUS15125</name>
</gene>